<dbReference type="OrthoDB" id="5853191at2759"/>
<organism evidence="1 2">
    <name type="scientific">Cylicostephanus goldi</name>
    <name type="common">Nematode worm</name>
    <dbReference type="NCBI Taxonomy" id="71465"/>
    <lineage>
        <taxon>Eukaryota</taxon>
        <taxon>Metazoa</taxon>
        <taxon>Ecdysozoa</taxon>
        <taxon>Nematoda</taxon>
        <taxon>Chromadorea</taxon>
        <taxon>Rhabditida</taxon>
        <taxon>Rhabditina</taxon>
        <taxon>Rhabditomorpha</taxon>
        <taxon>Strongyloidea</taxon>
        <taxon>Strongylidae</taxon>
        <taxon>Cylicostephanus</taxon>
    </lineage>
</organism>
<dbReference type="AlphaFoldDB" id="A0A3P6R804"/>
<sequence>MGRFGACCVIDDFPRETMKTMIPLPKIKQKAVLVILRKTIAQADIDEDLESLMLLKHKLEDFATYRNFVILRYEMHENATFYEIMRKKNVVELSTTLKWIQQVINTDY</sequence>
<proteinExistence type="predicted"/>
<evidence type="ECO:0000313" key="2">
    <source>
        <dbReference type="Proteomes" id="UP000271889"/>
    </source>
</evidence>
<accession>A0A3P6R804</accession>
<name>A0A3P6R804_CYLGO</name>
<reference evidence="1 2" key="1">
    <citation type="submission" date="2018-11" db="EMBL/GenBank/DDBJ databases">
        <authorList>
            <consortium name="Pathogen Informatics"/>
        </authorList>
    </citation>
    <scope>NUCLEOTIDE SEQUENCE [LARGE SCALE GENOMIC DNA]</scope>
</reference>
<dbReference type="EMBL" id="UYRV01012062">
    <property type="protein sequence ID" value="VDK58616.1"/>
    <property type="molecule type" value="Genomic_DNA"/>
</dbReference>
<evidence type="ECO:0000313" key="1">
    <source>
        <dbReference type="EMBL" id="VDK58616.1"/>
    </source>
</evidence>
<gene>
    <name evidence="1" type="ORF">CGOC_LOCUS4379</name>
</gene>
<keyword evidence="2" id="KW-1185">Reference proteome</keyword>
<dbReference type="Proteomes" id="UP000271889">
    <property type="component" value="Unassembled WGS sequence"/>
</dbReference>
<protein>
    <submittedName>
        <fullName evidence="1">Uncharacterized protein</fullName>
    </submittedName>
</protein>